<dbReference type="RefSeq" id="WP_052000523.1">
    <property type="nucleotide sequence ID" value="NZ_BAVS01000016.1"/>
</dbReference>
<dbReference type="Proteomes" id="UP000019102">
    <property type="component" value="Unassembled WGS sequence"/>
</dbReference>
<protein>
    <submittedName>
        <fullName evidence="2">YycH protein</fullName>
    </submittedName>
</protein>
<dbReference type="eggNOG" id="COG4853">
    <property type="taxonomic scope" value="Bacteria"/>
</dbReference>
<evidence type="ECO:0000259" key="1">
    <source>
        <dbReference type="Pfam" id="PF07435"/>
    </source>
</evidence>
<feature type="domain" description="Regulatory protein YycH" evidence="1">
    <location>
        <begin position="8"/>
        <end position="169"/>
    </location>
</feature>
<dbReference type="Gene3D" id="3.30.310.160">
    <property type="entry name" value="YycH protein, domain 2"/>
    <property type="match status" value="2"/>
</dbReference>
<name>W4VKX4_9BACI</name>
<evidence type="ECO:0000313" key="2">
    <source>
        <dbReference type="EMBL" id="GAE93872.1"/>
    </source>
</evidence>
<dbReference type="eggNOG" id="COG4863">
    <property type="taxonomic scope" value="Bacteria"/>
</dbReference>
<dbReference type="EMBL" id="BAVS01000016">
    <property type="protein sequence ID" value="GAE93872.1"/>
    <property type="molecule type" value="Genomic_DNA"/>
</dbReference>
<dbReference type="InterPro" id="IPR042274">
    <property type="entry name" value="YycH/YycI_2"/>
</dbReference>
<organism evidence="2 3">
    <name type="scientific">Gracilibacillus boraciitolerans JCM 21714</name>
    <dbReference type="NCBI Taxonomy" id="1298598"/>
    <lineage>
        <taxon>Bacteria</taxon>
        <taxon>Bacillati</taxon>
        <taxon>Bacillota</taxon>
        <taxon>Bacilli</taxon>
        <taxon>Bacillales</taxon>
        <taxon>Bacillaceae</taxon>
        <taxon>Gracilibacillus</taxon>
    </lineage>
</organism>
<dbReference type="STRING" id="1298598.JCM21714_2983"/>
<keyword evidence="3" id="KW-1185">Reference proteome</keyword>
<reference evidence="2 3" key="1">
    <citation type="journal article" date="2014" name="Genome Announc.">
        <title>Draft Genome Sequence of the Boron-Tolerant and Moderately Halotolerant Bacterium Gracilibacillus boraciitolerans JCM 21714T.</title>
        <authorList>
            <person name="Ahmed I."/>
            <person name="Oshima K."/>
            <person name="Suda W."/>
            <person name="Kitamura K."/>
            <person name="Iida T."/>
            <person name="Ohmori Y."/>
            <person name="Fujiwara T."/>
            <person name="Hattori M."/>
            <person name="Ohkuma M."/>
        </authorList>
    </citation>
    <scope>NUCLEOTIDE SEQUENCE [LARGE SCALE GENOMIC DNA]</scope>
    <source>
        <strain evidence="2 3">JCM 21714</strain>
    </source>
</reference>
<evidence type="ECO:0000313" key="3">
    <source>
        <dbReference type="Proteomes" id="UP000019102"/>
    </source>
</evidence>
<gene>
    <name evidence="2" type="ORF">JCM21714_2983</name>
</gene>
<dbReference type="AlphaFoldDB" id="W4VKX4"/>
<proteinExistence type="predicted"/>
<dbReference type="Pfam" id="PF07435">
    <property type="entry name" value="YycH"/>
    <property type="match status" value="1"/>
</dbReference>
<dbReference type="OrthoDB" id="2382185at2"/>
<dbReference type="InterPro" id="IPR009996">
    <property type="entry name" value="YycH"/>
</dbReference>
<accession>W4VKX4</accession>
<sequence length="368" mass="42225">MEFTNFTTSENQQEQENAENNISNQADFLLSNSIEYINSHDGWIGGEGGIEYRLYKLSEIANTVEYRMIYNNYPVFSSHGLASISVTYQNQEEYMYNRPIMELTTSYDRASTNLLTGTQLKKYLEQSDTIALKDILDIQLGYRIQQDGQIFDLIPTWYIETYSGWQYVSSNVTSNNQGGNPNAMGGQIKTLFILCFLVLDVFLLHHFINNSPDEYKLTDDMPREENVKNNVNGLDNIPIETPSEQAMLYAQRKELTESDLEKIVSLPNQNSLIIDDHLILSGLKTPVAMNVEERPEALSELIWSLDSYDYFGEDEQSNTHIFFQRIDQPVYFNLSGVLLIHENEKNESHTLCANRIRKGGGVSHSRRD</sequence>
<comment type="caution">
    <text evidence="2">The sequence shown here is derived from an EMBL/GenBank/DDBJ whole genome shotgun (WGS) entry which is preliminary data.</text>
</comment>